<dbReference type="STRING" id="471852.Tcur_4743"/>
<feature type="domain" description="DUF4365" evidence="1">
    <location>
        <begin position="56"/>
        <end position="161"/>
    </location>
</feature>
<protein>
    <recommendedName>
        <fullName evidence="1">DUF4365 domain-containing protein</fullName>
    </recommendedName>
</protein>
<keyword evidence="3" id="KW-1185">Reference proteome</keyword>
<dbReference type="eggNOG" id="ENOG50320E9">
    <property type="taxonomic scope" value="Bacteria"/>
</dbReference>
<dbReference type="KEGG" id="tcu:Tcur_4743"/>
<accession>D1A759</accession>
<dbReference type="HOGENOM" id="CLU_1495509_0_0_11"/>
<name>D1A759_THECD</name>
<dbReference type="RefSeq" id="WP_012855046.1">
    <property type="nucleotide sequence ID" value="NC_013510.1"/>
</dbReference>
<organism evidence="2 3">
    <name type="scientific">Thermomonospora curvata (strain ATCC 19995 / DSM 43183 / JCM 3096 / KCTC 9072 / NBRC 15933 / NCIMB 10081 / Henssen B9)</name>
    <dbReference type="NCBI Taxonomy" id="471852"/>
    <lineage>
        <taxon>Bacteria</taxon>
        <taxon>Bacillati</taxon>
        <taxon>Actinomycetota</taxon>
        <taxon>Actinomycetes</taxon>
        <taxon>Streptosporangiales</taxon>
        <taxon>Thermomonosporaceae</taxon>
        <taxon>Thermomonospora</taxon>
    </lineage>
</organism>
<gene>
    <name evidence="2" type="ordered locus">Tcur_4743</name>
</gene>
<dbReference type="InterPro" id="IPR025375">
    <property type="entry name" value="DUF4365"/>
</dbReference>
<proteinExistence type="predicted"/>
<sequence length="180" mass="19833">MGGGSKNSVQGDFGEAWLRVVAAGCGLLHGRPFSLDTVKADIQLMMPGETLGICNPTVFAQVKTTTDLRRLPDGDYAYDLDVPTYDLLRRSDHMIPRVLVVIGLPKDGERIRLRPDGTLLVGQGAWVSLEGYPPSRNRRTQTVRLPAANTLDRAGLERMLKEVGVRRSTPVQDVDPWELP</sequence>
<evidence type="ECO:0000259" key="1">
    <source>
        <dbReference type="Pfam" id="PF14280"/>
    </source>
</evidence>
<dbReference type="Proteomes" id="UP000001918">
    <property type="component" value="Chromosome"/>
</dbReference>
<reference evidence="2 3" key="1">
    <citation type="journal article" date="2011" name="Stand. Genomic Sci.">
        <title>Complete genome sequence of Thermomonospora curvata type strain (B9).</title>
        <authorList>
            <person name="Chertkov O."/>
            <person name="Sikorski J."/>
            <person name="Nolan M."/>
            <person name="Lapidus A."/>
            <person name="Lucas S."/>
            <person name="Del Rio T.G."/>
            <person name="Tice H."/>
            <person name="Cheng J.F."/>
            <person name="Goodwin L."/>
            <person name="Pitluck S."/>
            <person name="Liolios K."/>
            <person name="Ivanova N."/>
            <person name="Mavromatis K."/>
            <person name="Mikhailova N."/>
            <person name="Ovchinnikova G."/>
            <person name="Pati A."/>
            <person name="Chen A."/>
            <person name="Palaniappan K."/>
            <person name="Djao O.D."/>
            <person name="Land M."/>
            <person name="Hauser L."/>
            <person name="Chang Y.J."/>
            <person name="Jeffries C.D."/>
            <person name="Brettin T."/>
            <person name="Han C."/>
            <person name="Detter J.C."/>
            <person name="Rohde M."/>
            <person name="Goker M."/>
            <person name="Woyke T."/>
            <person name="Bristow J."/>
            <person name="Eisen J.A."/>
            <person name="Markowitz V."/>
            <person name="Hugenholtz P."/>
            <person name="Klenk H.P."/>
            <person name="Kyrpides N.C."/>
        </authorList>
    </citation>
    <scope>NUCLEOTIDE SEQUENCE [LARGE SCALE GENOMIC DNA]</scope>
    <source>
        <strain evidence="3">ATCC 19995 / DSM 43183 / JCM 3096 / KCTC 9072 / NBRC 15933 / NCIMB 10081 / Henssen B9</strain>
    </source>
</reference>
<dbReference type="AlphaFoldDB" id="D1A759"/>
<evidence type="ECO:0000313" key="2">
    <source>
        <dbReference type="EMBL" id="ACZ00265.1"/>
    </source>
</evidence>
<dbReference type="Pfam" id="PF14280">
    <property type="entry name" value="DUF4365"/>
    <property type="match status" value="1"/>
</dbReference>
<dbReference type="EMBL" id="CP001738">
    <property type="protein sequence ID" value="ACZ00265.1"/>
    <property type="molecule type" value="Genomic_DNA"/>
</dbReference>
<evidence type="ECO:0000313" key="3">
    <source>
        <dbReference type="Proteomes" id="UP000001918"/>
    </source>
</evidence>